<dbReference type="AlphaFoldDB" id="A0A9W6UJK7"/>
<dbReference type="RefSeq" id="WP_285760287.1">
    <property type="nucleotide sequence ID" value="NZ_BSQG01000005.1"/>
</dbReference>
<gene>
    <name evidence="1" type="ORF">Nans01_31630</name>
</gene>
<dbReference type="Proteomes" id="UP001165092">
    <property type="component" value="Unassembled WGS sequence"/>
</dbReference>
<reference evidence="1" key="1">
    <citation type="submission" date="2023-02" db="EMBL/GenBank/DDBJ databases">
        <title>Nocardiopsis ansamitocini NBRC 112285.</title>
        <authorList>
            <person name="Ichikawa N."/>
            <person name="Sato H."/>
            <person name="Tonouchi N."/>
        </authorList>
    </citation>
    <scope>NUCLEOTIDE SEQUENCE</scope>
    <source>
        <strain evidence="1">NBRC 112285</strain>
    </source>
</reference>
<evidence type="ECO:0000313" key="1">
    <source>
        <dbReference type="EMBL" id="GLU48812.1"/>
    </source>
</evidence>
<organism evidence="1 2">
    <name type="scientific">Nocardiopsis ansamitocini</name>
    <dbReference type="NCBI Taxonomy" id="1670832"/>
    <lineage>
        <taxon>Bacteria</taxon>
        <taxon>Bacillati</taxon>
        <taxon>Actinomycetota</taxon>
        <taxon>Actinomycetes</taxon>
        <taxon>Streptosporangiales</taxon>
        <taxon>Nocardiopsidaceae</taxon>
        <taxon>Nocardiopsis</taxon>
    </lineage>
</organism>
<sequence length="171" mass="18533">MGWNTAVLFVRDRSFEDVLTIVDAATAVAGAQVGEDEAISGSSFDEVYLGRDGRWTVLWDPNQIHVLEAVGQASPGIPPACAVPGTSVLAAVFSSVSGIYGFWLYDDAEAVRHTMFQDGAPIKDLGRPLDVEVGQPVPDWGPDEDYLWAVITSVTGIVNRAERRFTTYSVR</sequence>
<keyword evidence="2" id="KW-1185">Reference proteome</keyword>
<proteinExistence type="predicted"/>
<dbReference type="EMBL" id="BSQG01000005">
    <property type="protein sequence ID" value="GLU48812.1"/>
    <property type="molecule type" value="Genomic_DNA"/>
</dbReference>
<comment type="caution">
    <text evidence="1">The sequence shown here is derived from an EMBL/GenBank/DDBJ whole genome shotgun (WGS) entry which is preliminary data.</text>
</comment>
<name>A0A9W6UJK7_9ACTN</name>
<accession>A0A9W6UJK7</accession>
<evidence type="ECO:0000313" key="2">
    <source>
        <dbReference type="Proteomes" id="UP001165092"/>
    </source>
</evidence>
<protein>
    <submittedName>
        <fullName evidence="1">Uncharacterized protein</fullName>
    </submittedName>
</protein>